<protein>
    <recommendedName>
        <fullName evidence="2">histidine kinase</fullName>
        <ecNumber evidence="2">2.7.13.3</ecNumber>
    </recommendedName>
</protein>
<dbReference type="Gene3D" id="3.30.565.10">
    <property type="entry name" value="Histidine kinase-like ATPase, C-terminal domain"/>
    <property type="match status" value="1"/>
</dbReference>
<proteinExistence type="predicted"/>
<gene>
    <name evidence="10" type="ordered locus">MCP_2199</name>
</gene>
<reference evidence="10 11" key="2">
    <citation type="journal article" date="2008" name="Int. J. Syst. Evol. Microbiol.">
        <title>Methanocella paludicola gen. nov., sp. nov., a methane-producing archaeon, the first isolate of the lineage 'Rice Cluster I', and proposal of the new archaeal order Methanocellales ord. nov.</title>
        <authorList>
            <person name="Sakai S."/>
            <person name="Imachi H."/>
            <person name="Hanada S."/>
            <person name="Ohashi A."/>
            <person name="Harada H."/>
            <person name="Kamagata Y."/>
        </authorList>
    </citation>
    <scope>NUCLEOTIDE SEQUENCE [LARGE SCALE GENOMIC DNA]</scope>
    <source>
        <strain evidence="11">DSM 17711 / JCM 13418 / NBRC 101707 / SANAE</strain>
    </source>
</reference>
<comment type="catalytic activity">
    <reaction evidence="1">
        <text>ATP + protein L-histidine = ADP + protein N-phospho-L-histidine.</text>
        <dbReference type="EC" id="2.7.13.3"/>
    </reaction>
</comment>
<dbReference type="InterPro" id="IPR005467">
    <property type="entry name" value="His_kinase_dom"/>
</dbReference>
<evidence type="ECO:0000313" key="10">
    <source>
        <dbReference type="EMBL" id="BAI62271.1"/>
    </source>
</evidence>
<feature type="domain" description="Histidine kinase" evidence="7">
    <location>
        <begin position="600"/>
        <end position="813"/>
    </location>
</feature>
<dbReference type="SUPFAM" id="SSF55874">
    <property type="entry name" value="ATPase domain of HSP90 chaperone/DNA topoisomerase II/histidine kinase"/>
    <property type="match status" value="1"/>
</dbReference>
<keyword evidence="6" id="KW-0175">Coiled coil</keyword>
<dbReference type="Proteomes" id="UP000001882">
    <property type="component" value="Chromosome"/>
</dbReference>
<dbReference type="eggNOG" id="arCOG06712">
    <property type="taxonomic scope" value="Archaea"/>
</dbReference>
<dbReference type="PANTHER" id="PTHR43304">
    <property type="entry name" value="PHYTOCHROME-LIKE PROTEIN CPH1"/>
    <property type="match status" value="1"/>
</dbReference>
<dbReference type="InterPro" id="IPR000700">
    <property type="entry name" value="PAS-assoc_C"/>
</dbReference>
<keyword evidence="3" id="KW-0597">Phosphoprotein</keyword>
<dbReference type="InterPro" id="IPR000014">
    <property type="entry name" value="PAS"/>
</dbReference>
<accession>D1Z0P9</accession>
<organism evidence="10 11">
    <name type="scientific">Methanocella paludicola (strain DSM 17711 / JCM 13418 / NBRC 101707 / SANAE)</name>
    <dbReference type="NCBI Taxonomy" id="304371"/>
    <lineage>
        <taxon>Archaea</taxon>
        <taxon>Methanobacteriati</taxon>
        <taxon>Methanobacteriota</taxon>
        <taxon>Stenosarchaea group</taxon>
        <taxon>Methanomicrobia</taxon>
        <taxon>Methanocellales</taxon>
        <taxon>Methanocellaceae</taxon>
        <taxon>Methanocella</taxon>
    </lineage>
</organism>
<dbReference type="InParanoid" id="D1Z0P9"/>
<reference evidence="10 11" key="1">
    <citation type="journal article" date="2007" name="Appl. Environ. Microbiol.">
        <title>Isolation of key methanogens for global methane emission from rice paddy fields: a novel isolate affiliated with the clone cluster rice cluster I.</title>
        <authorList>
            <person name="Sakai S."/>
            <person name="Imachi H."/>
            <person name="Sekiguchi Y."/>
            <person name="Ohashi A."/>
            <person name="Harada H."/>
            <person name="Kamagata Y."/>
        </authorList>
    </citation>
    <scope>NUCLEOTIDE SEQUENCE [LARGE SCALE GENOMIC DNA]</scope>
    <source>
        <strain evidence="11">DSM 17711 / JCM 13418 / NBRC 101707 / SANAE</strain>
    </source>
</reference>
<feature type="domain" description="PAC" evidence="9">
    <location>
        <begin position="261"/>
        <end position="313"/>
    </location>
</feature>
<evidence type="ECO:0000256" key="2">
    <source>
        <dbReference type="ARBA" id="ARBA00012438"/>
    </source>
</evidence>
<dbReference type="Pfam" id="PF13426">
    <property type="entry name" value="PAS_9"/>
    <property type="match status" value="2"/>
</dbReference>
<keyword evidence="11" id="KW-1185">Reference proteome</keyword>
<dbReference type="InterPro" id="IPR035965">
    <property type="entry name" value="PAS-like_dom_sf"/>
</dbReference>
<dbReference type="EC" id="2.7.13.3" evidence="2"/>
<feature type="domain" description="PAC" evidence="9">
    <location>
        <begin position="537"/>
        <end position="589"/>
    </location>
</feature>
<sequence>MVILSPYRSKKKDEDKTKAQLIEELEQLRERIKELKDSDNGSEQISSGNIAGYNDQSLFKTVIENTPMVAIQGYDRGGVIYHWNRASEYIYGYSAEEAIGKRIQDLIVIDEDVEAFERTVRDISETGKPTQCSLWKLKARNGDMVWTYSSMFPVIEHDRVAEIFCMDVDVTRSKKMEESLREQEEQLRTLINAMPDIVCFKDGEGRWLEANAFDLRLFDIENVPYKGKTDSELAEHSGFYRDAFLMCEETDEKAWRAGATGHEEETIPKPDGSVMTFDTIKVPLFYPDGRRKGLVVIGRDITDRKRAEEQLKSAYEDLEKRVEERTGELARARNTLKAMLDTLPIGIVMSEAGTERITYFSPGALKILGGHIMAASQDMEPGPYDFFEVDGSPLPVGERPLQRSLRTGAYVQNVEVIVRRKDGSTVTALISSAPVKDANGNIIAAVSSISDVTELRRADKALKENERFLENVFEGIQDGISILDKDMNILRVNHAMKKWYPDMVPLEGKKCYQAYHKRTIHCEKCPTIKAIKTRALQSDVVPIAREDGSTGWLELYAFPLTDRAGNVTSIIEHVRDITSRKQAEEQLVEAKAQAELYLDLMGHDINNMNQIALGFLELALGTLDLNKEEKQLISKPLEAIESSTRLIDNVRKLQKVKEGGLKLHDIDVGEMVRKIIPRYSDIVGRDITIDFTAGCECNVKANDLLDDVYANVIGNAIKHSTGRLAIDIHLDRVKIGERDYCMVTVEDDGPGIPDERKARLFSRSLKRTSGKGLGLYLIKMLAEDFHGKVWVEDRVPGDHTKGARFMIMLPAIEK</sequence>
<dbReference type="Gene3D" id="3.30.450.20">
    <property type="entry name" value="PAS domain"/>
    <property type="match status" value="4"/>
</dbReference>
<evidence type="ECO:0000259" key="7">
    <source>
        <dbReference type="PROSITE" id="PS50109"/>
    </source>
</evidence>
<dbReference type="eggNOG" id="arCOG06516">
    <property type="taxonomic scope" value="Archaea"/>
</dbReference>
<evidence type="ECO:0000259" key="9">
    <source>
        <dbReference type="PROSITE" id="PS50113"/>
    </source>
</evidence>
<dbReference type="NCBIfam" id="TIGR00229">
    <property type="entry name" value="sensory_box"/>
    <property type="match status" value="4"/>
</dbReference>
<dbReference type="SUPFAM" id="SSF55785">
    <property type="entry name" value="PYP-like sensor domain (PAS domain)"/>
    <property type="match status" value="4"/>
</dbReference>
<evidence type="ECO:0000256" key="1">
    <source>
        <dbReference type="ARBA" id="ARBA00000085"/>
    </source>
</evidence>
<feature type="coiled-coil region" evidence="6">
    <location>
        <begin position="11"/>
        <end position="45"/>
    </location>
</feature>
<evidence type="ECO:0000256" key="4">
    <source>
        <dbReference type="ARBA" id="ARBA00022679"/>
    </source>
</evidence>
<dbReference type="CDD" id="cd00130">
    <property type="entry name" value="PAS"/>
    <property type="match status" value="3"/>
</dbReference>
<evidence type="ECO:0000259" key="8">
    <source>
        <dbReference type="PROSITE" id="PS50112"/>
    </source>
</evidence>
<dbReference type="PANTHER" id="PTHR43304:SF1">
    <property type="entry name" value="PAC DOMAIN-CONTAINING PROTEIN"/>
    <property type="match status" value="1"/>
</dbReference>
<dbReference type="InterPro" id="IPR052162">
    <property type="entry name" value="Sensor_kinase/Photoreceptor"/>
</dbReference>
<dbReference type="InterPro" id="IPR001610">
    <property type="entry name" value="PAC"/>
</dbReference>
<dbReference type="InterPro" id="IPR013656">
    <property type="entry name" value="PAS_4"/>
</dbReference>
<dbReference type="PROSITE" id="PS50112">
    <property type="entry name" value="PAS"/>
    <property type="match status" value="1"/>
</dbReference>
<dbReference type="eggNOG" id="arCOG02350">
    <property type="taxonomic scope" value="Archaea"/>
</dbReference>
<dbReference type="Pfam" id="PF08448">
    <property type="entry name" value="PAS_4"/>
    <property type="match status" value="2"/>
</dbReference>
<dbReference type="SMART" id="SM00086">
    <property type="entry name" value="PAC"/>
    <property type="match status" value="4"/>
</dbReference>
<evidence type="ECO:0000256" key="5">
    <source>
        <dbReference type="ARBA" id="ARBA00022777"/>
    </source>
</evidence>
<dbReference type="PROSITE" id="PS50109">
    <property type="entry name" value="HIS_KIN"/>
    <property type="match status" value="1"/>
</dbReference>
<name>D1Z0P9_METPS</name>
<dbReference type="AlphaFoldDB" id="D1Z0P9"/>
<dbReference type="InterPro" id="IPR004358">
    <property type="entry name" value="Sig_transdc_His_kin-like_C"/>
</dbReference>
<dbReference type="PROSITE" id="PS50113">
    <property type="entry name" value="PAC"/>
    <property type="match status" value="4"/>
</dbReference>
<feature type="domain" description="PAS" evidence="8">
    <location>
        <begin position="55"/>
        <end position="127"/>
    </location>
</feature>
<feature type="domain" description="PAC" evidence="9">
    <location>
        <begin position="128"/>
        <end position="182"/>
    </location>
</feature>
<keyword evidence="5 10" id="KW-0418">Kinase</keyword>
<feature type="coiled-coil region" evidence="6">
    <location>
        <begin position="301"/>
        <end position="335"/>
    </location>
</feature>
<dbReference type="InterPro" id="IPR036890">
    <property type="entry name" value="HATPase_C_sf"/>
</dbReference>
<keyword evidence="4" id="KW-0808">Transferase</keyword>
<dbReference type="Pfam" id="PF02518">
    <property type="entry name" value="HATPase_c"/>
    <property type="match status" value="1"/>
</dbReference>
<dbReference type="SMART" id="SM00387">
    <property type="entry name" value="HATPase_c"/>
    <property type="match status" value="1"/>
</dbReference>
<dbReference type="InterPro" id="IPR003594">
    <property type="entry name" value="HATPase_dom"/>
</dbReference>
<dbReference type="PRINTS" id="PR00344">
    <property type="entry name" value="BCTRLSENSOR"/>
</dbReference>
<evidence type="ECO:0000256" key="6">
    <source>
        <dbReference type="SAM" id="Coils"/>
    </source>
</evidence>
<feature type="domain" description="PAC" evidence="9">
    <location>
        <begin position="412"/>
        <end position="464"/>
    </location>
</feature>
<dbReference type="GO" id="GO:0004673">
    <property type="term" value="F:protein histidine kinase activity"/>
    <property type="evidence" value="ECO:0007669"/>
    <property type="project" value="UniProtKB-EC"/>
</dbReference>
<dbReference type="STRING" id="304371.MCP_2199"/>
<dbReference type="EMBL" id="AP011532">
    <property type="protein sequence ID" value="BAI62271.1"/>
    <property type="molecule type" value="Genomic_DNA"/>
</dbReference>
<dbReference type="CDD" id="cd00075">
    <property type="entry name" value="HATPase"/>
    <property type="match status" value="1"/>
</dbReference>
<reference evidence="11" key="3">
    <citation type="journal article" date="2011" name="PLoS ONE">
        <title>Genome sequence of a mesophilic hydrogenotrophic methanogen Methanocella paludicola, the first cultivated representative of the order Methanocellales.</title>
        <authorList>
            <person name="Sakai S."/>
            <person name="Takaki Y."/>
            <person name="Shimamura S."/>
            <person name="Sekine M."/>
            <person name="Tajima T."/>
            <person name="Kosugi H."/>
            <person name="Ichikawa N."/>
            <person name="Tasumi E."/>
            <person name="Hiraki A.T."/>
            <person name="Shimizu A."/>
            <person name="Kato Y."/>
            <person name="Nishiko R."/>
            <person name="Mori K."/>
            <person name="Fujita N."/>
            <person name="Imachi H."/>
            <person name="Takai K."/>
        </authorList>
    </citation>
    <scope>NUCLEOTIDE SEQUENCE [LARGE SCALE GENOMIC DNA]</scope>
    <source>
        <strain evidence="11">DSM 17711 / JCM 13418 / NBRC 101707 / SANAE</strain>
    </source>
</reference>
<evidence type="ECO:0000313" key="11">
    <source>
        <dbReference type="Proteomes" id="UP000001882"/>
    </source>
</evidence>
<evidence type="ECO:0000256" key="3">
    <source>
        <dbReference type="ARBA" id="ARBA00022553"/>
    </source>
</evidence>
<dbReference type="KEGG" id="mpd:MCP_2199"/>
<dbReference type="SMART" id="SM00091">
    <property type="entry name" value="PAS"/>
    <property type="match status" value="4"/>
</dbReference>